<sequence>MTNQVVIRMASDLKKASAKNDAPIWGKLAEYALKPSIARRDINLNRISQLTKENDTVVFPGKVLGTGNVSHKITLCSFSISNAAAAKVLENGGKLISHTDLIKQNPTGKGVVLLG</sequence>
<evidence type="ECO:0000256" key="2">
    <source>
        <dbReference type="ARBA" id="ARBA00022980"/>
    </source>
</evidence>
<name>A0A075I435_9ARCH</name>
<dbReference type="InterPro" id="IPR001196">
    <property type="entry name" value="Ribosomal_uL15_CS"/>
</dbReference>
<organism evidence="5">
    <name type="scientific">uncultured marine thaumarchaeote SAT1000_10_G06</name>
    <dbReference type="NCBI Taxonomy" id="1456374"/>
    <lineage>
        <taxon>Archaea</taxon>
        <taxon>Nitrososphaerota</taxon>
        <taxon>environmental samples</taxon>
    </lineage>
</organism>
<dbReference type="Gene3D" id="3.100.10.10">
    <property type="match status" value="1"/>
</dbReference>
<evidence type="ECO:0000259" key="4">
    <source>
        <dbReference type="Pfam" id="PF17135"/>
    </source>
</evidence>
<feature type="domain" description="Large ribosomal subunit protein uL15/eL18" evidence="4">
    <location>
        <begin position="37"/>
        <end position="114"/>
    </location>
</feature>
<dbReference type="GO" id="GO:0003735">
    <property type="term" value="F:structural constituent of ribosome"/>
    <property type="evidence" value="ECO:0007669"/>
    <property type="project" value="InterPro"/>
</dbReference>
<comment type="similarity">
    <text evidence="1">Belongs to the eukaryotic ribosomal protein eL18 family.</text>
</comment>
<dbReference type="InterPro" id="IPR021131">
    <property type="entry name" value="Ribosomal_uL15/eL18"/>
</dbReference>
<dbReference type="InterPro" id="IPR000039">
    <property type="entry name" value="Ribosomal_eL18"/>
</dbReference>
<dbReference type="PANTHER" id="PTHR10934">
    <property type="entry name" value="60S RIBOSOMAL PROTEIN L18"/>
    <property type="match status" value="1"/>
</dbReference>
<gene>
    <name evidence="5" type="primary">RP-L18e</name>
    <name evidence="5" type="synonym">RPL18</name>
</gene>
<reference evidence="5" key="1">
    <citation type="journal article" date="2014" name="Genome Biol. Evol.">
        <title>Pangenome evidence for extensive interdomain horizontal transfer affecting lineage core and shell genes in uncultured planktonic thaumarchaeota and euryarchaeota.</title>
        <authorList>
            <person name="Deschamps P."/>
            <person name="Zivanovic Y."/>
            <person name="Moreira D."/>
            <person name="Rodriguez-Valera F."/>
            <person name="Lopez-Garcia P."/>
        </authorList>
    </citation>
    <scope>NUCLEOTIDE SEQUENCE</scope>
</reference>
<accession>A0A075I435</accession>
<dbReference type="AlphaFoldDB" id="A0A075I435"/>
<dbReference type="EMBL" id="KF901216">
    <property type="protein sequence ID" value="AIF22759.1"/>
    <property type="molecule type" value="Genomic_DNA"/>
</dbReference>
<dbReference type="PROSITE" id="PS00475">
    <property type="entry name" value="RIBOSOMAL_L15"/>
    <property type="match status" value="1"/>
</dbReference>
<dbReference type="GO" id="GO:0022625">
    <property type="term" value="C:cytosolic large ribosomal subunit"/>
    <property type="evidence" value="ECO:0007669"/>
    <property type="project" value="TreeGrafter"/>
</dbReference>
<evidence type="ECO:0000256" key="1">
    <source>
        <dbReference type="ARBA" id="ARBA00006815"/>
    </source>
</evidence>
<dbReference type="PANTHER" id="PTHR10934:SF2">
    <property type="entry name" value="LARGE RIBOSOMAL SUBUNIT PROTEIN EL18"/>
    <property type="match status" value="1"/>
</dbReference>
<dbReference type="GO" id="GO:0003723">
    <property type="term" value="F:RNA binding"/>
    <property type="evidence" value="ECO:0007669"/>
    <property type="project" value="TreeGrafter"/>
</dbReference>
<dbReference type="NCBIfam" id="NF003079">
    <property type="entry name" value="PRK04005.1"/>
    <property type="match status" value="1"/>
</dbReference>
<dbReference type="GO" id="GO:0006412">
    <property type="term" value="P:translation"/>
    <property type="evidence" value="ECO:0007669"/>
    <property type="project" value="InterPro"/>
</dbReference>
<protein>
    <submittedName>
        <fullName evidence="5">Ribosomal protein L15 (RP-L18e, RPL18)</fullName>
    </submittedName>
</protein>
<dbReference type="InterPro" id="IPR036227">
    <property type="entry name" value="Ribosomal_uL15/eL18_sf"/>
</dbReference>
<evidence type="ECO:0000256" key="3">
    <source>
        <dbReference type="ARBA" id="ARBA00023274"/>
    </source>
</evidence>
<dbReference type="Pfam" id="PF17135">
    <property type="entry name" value="Ribosomal_L18"/>
    <property type="match status" value="1"/>
</dbReference>
<evidence type="ECO:0000313" key="5">
    <source>
        <dbReference type="EMBL" id="AIF22759.1"/>
    </source>
</evidence>
<dbReference type="SUPFAM" id="SSF52080">
    <property type="entry name" value="Ribosomal proteins L15p and L18e"/>
    <property type="match status" value="1"/>
</dbReference>
<keyword evidence="2 5" id="KW-0689">Ribosomal protein</keyword>
<proteinExistence type="inferred from homology"/>
<keyword evidence="3" id="KW-0687">Ribonucleoprotein</keyword>